<name>A0AAU9IFK5_9CILI</name>
<dbReference type="Proteomes" id="UP001162131">
    <property type="component" value="Unassembled WGS sequence"/>
</dbReference>
<proteinExistence type="predicted"/>
<keyword evidence="1" id="KW-1133">Transmembrane helix</keyword>
<keyword evidence="1" id="KW-0812">Transmembrane</keyword>
<keyword evidence="3" id="KW-1185">Reference proteome</keyword>
<reference evidence="2" key="1">
    <citation type="submission" date="2021-09" db="EMBL/GenBank/DDBJ databases">
        <authorList>
            <consortium name="AG Swart"/>
            <person name="Singh M."/>
            <person name="Singh A."/>
            <person name="Seah K."/>
            <person name="Emmerich C."/>
        </authorList>
    </citation>
    <scope>NUCLEOTIDE SEQUENCE</scope>
    <source>
        <strain evidence="2">ATCC30299</strain>
    </source>
</reference>
<evidence type="ECO:0000256" key="1">
    <source>
        <dbReference type="SAM" id="Phobius"/>
    </source>
</evidence>
<sequence>MTAVCTPKIDSPNNSRILSDHEEDKQNYFADHNMNPTIALDRRGTYSRKLFHKIPLKYWWYSIFFVIFLNQVLILGALATPRWVKQGDEPNRWKGGLIKCGSCNGRWEGEYYMAISNKACDDDMDGYCDTFSMLLKAGIATAVFEILALLFLNIWEMLIFVELRGIFVLKDWIVYFIVAAAFISNTFAIAIWFGVTGATFNDDCHKASSIKSHEKVCATDGPILMIVTEIWIPITCIFFYWVYNKRWTIVPTESASEATTGILR</sequence>
<accession>A0AAU9IFK5</accession>
<feature type="transmembrane region" description="Helical" evidence="1">
    <location>
        <begin position="58"/>
        <end position="79"/>
    </location>
</feature>
<comment type="caution">
    <text evidence="2">The sequence shown here is derived from an EMBL/GenBank/DDBJ whole genome shotgun (WGS) entry which is preliminary data.</text>
</comment>
<evidence type="ECO:0000313" key="3">
    <source>
        <dbReference type="Proteomes" id="UP001162131"/>
    </source>
</evidence>
<keyword evidence="1" id="KW-0472">Membrane</keyword>
<protein>
    <submittedName>
        <fullName evidence="2">Uncharacterized protein</fullName>
    </submittedName>
</protein>
<dbReference type="AlphaFoldDB" id="A0AAU9IFK5"/>
<gene>
    <name evidence="2" type="ORF">BSTOLATCC_MIC5494</name>
</gene>
<organism evidence="2 3">
    <name type="scientific">Blepharisma stoltei</name>
    <dbReference type="NCBI Taxonomy" id="1481888"/>
    <lineage>
        <taxon>Eukaryota</taxon>
        <taxon>Sar</taxon>
        <taxon>Alveolata</taxon>
        <taxon>Ciliophora</taxon>
        <taxon>Postciliodesmatophora</taxon>
        <taxon>Heterotrichea</taxon>
        <taxon>Heterotrichida</taxon>
        <taxon>Blepharismidae</taxon>
        <taxon>Blepharisma</taxon>
    </lineage>
</organism>
<feature type="transmembrane region" description="Helical" evidence="1">
    <location>
        <begin position="172"/>
        <end position="193"/>
    </location>
</feature>
<feature type="transmembrane region" description="Helical" evidence="1">
    <location>
        <begin position="223"/>
        <end position="243"/>
    </location>
</feature>
<dbReference type="EMBL" id="CAJZBQ010000005">
    <property type="protein sequence ID" value="CAG9312252.1"/>
    <property type="molecule type" value="Genomic_DNA"/>
</dbReference>
<feature type="transmembrane region" description="Helical" evidence="1">
    <location>
        <begin position="139"/>
        <end position="160"/>
    </location>
</feature>
<evidence type="ECO:0000313" key="2">
    <source>
        <dbReference type="EMBL" id="CAG9312252.1"/>
    </source>
</evidence>